<feature type="transmembrane region" description="Helical" evidence="8">
    <location>
        <begin position="440"/>
        <end position="458"/>
    </location>
</feature>
<feature type="transmembrane region" description="Helical" evidence="8">
    <location>
        <begin position="47"/>
        <end position="71"/>
    </location>
</feature>
<reference evidence="10 11" key="1">
    <citation type="submission" date="2016-12" db="EMBL/GenBank/DDBJ databases">
        <title>Domibacillus sp. SAB 38T whole genome sequencing.</title>
        <authorList>
            <person name="Verma A."/>
            <person name="Ojha A.K."/>
            <person name="Krishnamurthi S."/>
        </authorList>
    </citation>
    <scope>NUCLEOTIDE SEQUENCE [LARGE SCALE GENOMIC DNA]</scope>
    <source>
        <strain evidence="10 11">SAB 38</strain>
    </source>
</reference>
<protein>
    <recommendedName>
        <fullName evidence="9">Major facilitator superfamily (MFS) profile domain-containing protein</fullName>
    </recommendedName>
</protein>
<evidence type="ECO:0000259" key="9">
    <source>
        <dbReference type="PROSITE" id="PS50850"/>
    </source>
</evidence>
<keyword evidence="11" id="KW-1185">Reference proteome</keyword>
<proteinExistence type="inferred from homology"/>
<dbReference type="Pfam" id="PF07690">
    <property type="entry name" value="MFS_1"/>
    <property type="match status" value="1"/>
</dbReference>
<dbReference type="RefSeq" id="WP_076767512.1">
    <property type="nucleotide sequence ID" value="NZ_MSFI01000026.1"/>
</dbReference>
<name>A0A1V2A4Q4_9BACI</name>
<keyword evidence="3" id="KW-0813">Transport</keyword>
<comment type="caution">
    <text evidence="10">The sequence shown here is derived from an EMBL/GenBank/DDBJ whole genome shotgun (WGS) entry which is preliminary data.</text>
</comment>
<keyword evidence="5 8" id="KW-0812">Transmembrane</keyword>
<accession>A0A1V2A4Q4</accession>
<gene>
    <name evidence="10" type="ORF">BTO28_14455</name>
</gene>
<dbReference type="InterPro" id="IPR004638">
    <property type="entry name" value="EmrB-like"/>
</dbReference>
<evidence type="ECO:0000256" key="8">
    <source>
        <dbReference type="SAM" id="Phobius"/>
    </source>
</evidence>
<evidence type="ECO:0000256" key="3">
    <source>
        <dbReference type="ARBA" id="ARBA00022448"/>
    </source>
</evidence>
<dbReference type="PROSITE" id="PS50850">
    <property type="entry name" value="MFS"/>
    <property type="match status" value="1"/>
</dbReference>
<dbReference type="GO" id="GO:0005886">
    <property type="term" value="C:plasma membrane"/>
    <property type="evidence" value="ECO:0007669"/>
    <property type="project" value="UniProtKB-SubCell"/>
</dbReference>
<feature type="transmembrane region" description="Helical" evidence="8">
    <location>
        <begin position="296"/>
        <end position="316"/>
    </location>
</feature>
<sequence>MEHKKQSAFWSIIFAVFFGNFLAVMNTSTVNVAVPAFMSEFASDLPAAQWTVTGFMLAAGAVAPATGWFGARFGYKRIYISALIGFLACSLLCIFAWNIESLIALRILQGMFSGIIMPSTMTLIYKTIEREKQAFGISLWSLSAVLAPALGPVLAGFFIDTAGWQALFYVNLPIAGAAIWAALTFIPGTDSGVKMPFDLPGLLLSFAGSVLLLTAFAEAESWGLTNSKTILVSGAALLLLALFIRRELRIQFPLLNFDVLSHRRYAYSLLLSAVLSVALYAGAFLVPIFLQSALRLGAFETGLIMMPGALVMAFFTPVTGKLYDKTGPVTLILTGLLIMIIGTYMMGALTIETTALYIVIWTSVRYLGIALCNMPITNAGMSSVPVEIAGYASALNNWARQSIASLSIALFSALLAFQSKKYMSAEIKEDAATAFAAGDVFLYSLGPLVAALPLVFLLKKRSVQKKTRCSQRDY</sequence>
<feature type="transmembrane region" description="Helical" evidence="8">
    <location>
        <begin position="403"/>
        <end position="420"/>
    </location>
</feature>
<dbReference type="OrthoDB" id="9816041at2"/>
<feature type="transmembrane region" description="Helical" evidence="8">
    <location>
        <begin position="103"/>
        <end position="125"/>
    </location>
</feature>
<evidence type="ECO:0000256" key="2">
    <source>
        <dbReference type="ARBA" id="ARBA00008537"/>
    </source>
</evidence>
<comment type="subcellular location">
    <subcellularLocation>
        <location evidence="1">Cell membrane</location>
        <topology evidence="1">Multi-pass membrane protein</topology>
    </subcellularLocation>
</comment>
<evidence type="ECO:0000256" key="1">
    <source>
        <dbReference type="ARBA" id="ARBA00004651"/>
    </source>
</evidence>
<feature type="transmembrane region" description="Helical" evidence="8">
    <location>
        <begin position="265"/>
        <end position="290"/>
    </location>
</feature>
<dbReference type="GO" id="GO:0022857">
    <property type="term" value="F:transmembrane transporter activity"/>
    <property type="evidence" value="ECO:0007669"/>
    <property type="project" value="InterPro"/>
</dbReference>
<dbReference type="STRING" id="1714355.BTO28_14455"/>
<comment type="similarity">
    <text evidence="2">Belongs to the major facilitator superfamily. EmrB family.</text>
</comment>
<dbReference type="EMBL" id="MSFI01000026">
    <property type="protein sequence ID" value="OMP65989.1"/>
    <property type="molecule type" value="Genomic_DNA"/>
</dbReference>
<feature type="transmembrane region" description="Helical" evidence="8">
    <location>
        <begin position="7"/>
        <end position="27"/>
    </location>
</feature>
<feature type="transmembrane region" description="Helical" evidence="8">
    <location>
        <begin position="197"/>
        <end position="217"/>
    </location>
</feature>
<dbReference type="Gene3D" id="1.20.1250.20">
    <property type="entry name" value="MFS general substrate transporter like domains"/>
    <property type="match status" value="1"/>
</dbReference>
<keyword evidence="7 8" id="KW-0472">Membrane</keyword>
<dbReference type="InterPro" id="IPR011701">
    <property type="entry name" value="MFS"/>
</dbReference>
<evidence type="ECO:0000256" key="6">
    <source>
        <dbReference type="ARBA" id="ARBA00022989"/>
    </source>
</evidence>
<feature type="transmembrane region" description="Helical" evidence="8">
    <location>
        <begin position="328"/>
        <end position="349"/>
    </location>
</feature>
<keyword evidence="4" id="KW-1003">Cell membrane</keyword>
<feature type="transmembrane region" description="Helical" evidence="8">
    <location>
        <begin position="137"/>
        <end position="159"/>
    </location>
</feature>
<organism evidence="10 11">
    <name type="scientific">Domibacillus epiphyticus</name>
    <dbReference type="NCBI Taxonomy" id="1714355"/>
    <lineage>
        <taxon>Bacteria</taxon>
        <taxon>Bacillati</taxon>
        <taxon>Bacillota</taxon>
        <taxon>Bacilli</taxon>
        <taxon>Bacillales</taxon>
        <taxon>Bacillaceae</taxon>
        <taxon>Domibacillus</taxon>
    </lineage>
</organism>
<dbReference type="AlphaFoldDB" id="A0A1V2A4Q4"/>
<feature type="transmembrane region" description="Helical" evidence="8">
    <location>
        <begin position="355"/>
        <end position="374"/>
    </location>
</feature>
<dbReference type="InterPro" id="IPR020846">
    <property type="entry name" value="MFS_dom"/>
</dbReference>
<dbReference type="SUPFAM" id="SSF103473">
    <property type="entry name" value="MFS general substrate transporter"/>
    <property type="match status" value="1"/>
</dbReference>
<evidence type="ECO:0000313" key="10">
    <source>
        <dbReference type="EMBL" id="OMP65989.1"/>
    </source>
</evidence>
<dbReference type="Proteomes" id="UP000188613">
    <property type="component" value="Unassembled WGS sequence"/>
</dbReference>
<dbReference type="Gene3D" id="1.20.1720.10">
    <property type="entry name" value="Multidrug resistance protein D"/>
    <property type="match status" value="1"/>
</dbReference>
<dbReference type="CDD" id="cd17503">
    <property type="entry name" value="MFS_LmrB_MDR_like"/>
    <property type="match status" value="1"/>
</dbReference>
<dbReference type="PANTHER" id="PTHR42718">
    <property type="entry name" value="MAJOR FACILITATOR SUPERFAMILY MULTIDRUG TRANSPORTER MFSC"/>
    <property type="match status" value="1"/>
</dbReference>
<evidence type="ECO:0000313" key="11">
    <source>
        <dbReference type="Proteomes" id="UP000188613"/>
    </source>
</evidence>
<evidence type="ECO:0000256" key="4">
    <source>
        <dbReference type="ARBA" id="ARBA00022475"/>
    </source>
</evidence>
<feature type="transmembrane region" description="Helical" evidence="8">
    <location>
        <begin position="229"/>
        <end position="244"/>
    </location>
</feature>
<dbReference type="InterPro" id="IPR036259">
    <property type="entry name" value="MFS_trans_sf"/>
</dbReference>
<feature type="transmembrane region" description="Helical" evidence="8">
    <location>
        <begin position="165"/>
        <end position="185"/>
    </location>
</feature>
<evidence type="ECO:0000256" key="5">
    <source>
        <dbReference type="ARBA" id="ARBA00022692"/>
    </source>
</evidence>
<dbReference type="NCBIfam" id="TIGR00711">
    <property type="entry name" value="efflux_EmrB"/>
    <property type="match status" value="1"/>
</dbReference>
<keyword evidence="6 8" id="KW-1133">Transmembrane helix</keyword>
<feature type="domain" description="Major facilitator superfamily (MFS) profile" evidence="9">
    <location>
        <begin position="12"/>
        <end position="463"/>
    </location>
</feature>
<feature type="transmembrane region" description="Helical" evidence="8">
    <location>
        <begin position="78"/>
        <end position="97"/>
    </location>
</feature>
<dbReference type="PANTHER" id="PTHR42718:SF9">
    <property type="entry name" value="MAJOR FACILITATOR SUPERFAMILY MULTIDRUG TRANSPORTER MFSC"/>
    <property type="match status" value="1"/>
</dbReference>
<evidence type="ECO:0000256" key="7">
    <source>
        <dbReference type="ARBA" id="ARBA00023136"/>
    </source>
</evidence>